<feature type="transmembrane region" description="Helical" evidence="2">
    <location>
        <begin position="345"/>
        <end position="365"/>
    </location>
</feature>
<feature type="transmembrane region" description="Helical" evidence="2">
    <location>
        <begin position="372"/>
        <end position="389"/>
    </location>
</feature>
<evidence type="ECO:0000256" key="1">
    <source>
        <dbReference type="SAM" id="MobiDB-lite"/>
    </source>
</evidence>
<keyword evidence="4" id="KW-1185">Reference proteome</keyword>
<keyword evidence="2" id="KW-1133">Transmembrane helix</keyword>
<feature type="compositionally biased region" description="Basic and acidic residues" evidence="1">
    <location>
        <begin position="632"/>
        <end position="655"/>
    </location>
</feature>
<reference evidence="3 4" key="1">
    <citation type="journal article" date="2015" name="Stand. Genomic Sci.">
        <title>Genomic Encyclopedia of Bacterial and Archaeal Type Strains, Phase III: the genomes of soil and plant-associated and newly described type strains.</title>
        <authorList>
            <person name="Whitman W.B."/>
            <person name="Woyke T."/>
            <person name="Klenk H.P."/>
            <person name="Zhou Y."/>
            <person name="Lilburn T.G."/>
            <person name="Beck B.J."/>
            <person name="De Vos P."/>
            <person name="Vandamme P."/>
            <person name="Eisen J.A."/>
            <person name="Garrity G."/>
            <person name="Hugenholtz P."/>
            <person name="Kyrpides N.C."/>
        </authorList>
    </citation>
    <scope>NUCLEOTIDE SEQUENCE [LARGE SCALE GENOMIC DNA]</scope>
    <source>
        <strain evidence="3 4">VKM Ac-2538</strain>
    </source>
</reference>
<dbReference type="Pfam" id="PF10935">
    <property type="entry name" value="DUF2637"/>
    <property type="match status" value="1"/>
</dbReference>
<organism evidence="3 4">
    <name type="scientific">Kribbella orskensis</name>
    <dbReference type="NCBI Taxonomy" id="2512216"/>
    <lineage>
        <taxon>Bacteria</taxon>
        <taxon>Bacillati</taxon>
        <taxon>Actinomycetota</taxon>
        <taxon>Actinomycetes</taxon>
        <taxon>Propionibacteriales</taxon>
        <taxon>Kribbellaceae</taxon>
        <taxon>Kribbella</taxon>
    </lineage>
</organism>
<feature type="compositionally biased region" description="Basic and acidic residues" evidence="1">
    <location>
        <begin position="715"/>
        <end position="738"/>
    </location>
</feature>
<feature type="transmembrane region" description="Helical" evidence="2">
    <location>
        <begin position="314"/>
        <end position="333"/>
    </location>
</feature>
<accession>A0ABY2BHW2</accession>
<gene>
    <name evidence="3" type="ORF">EV644_11220</name>
</gene>
<dbReference type="EMBL" id="SLWM01000012">
    <property type="protein sequence ID" value="TCO18280.1"/>
    <property type="molecule type" value="Genomic_DNA"/>
</dbReference>
<dbReference type="RefSeq" id="WP_132191848.1">
    <property type="nucleotide sequence ID" value="NZ_SLWM01000012.1"/>
</dbReference>
<sequence>MRYDDEKDPGTAALAAVAGLARSVESLTRDVATMKTGLQQTASLAAVTRLGDTVASLGNTVASFEDLLSRIAAKPGKGKAEPGSAEPVRSWLRLPEDQAAAETVLSELLPWMQTTYLRYATAREALPPCWLWHPEIVEELLWLMDAWTGAYEGPEASTKLVGDWHDRQRPGVTRRIGEYAPSCDVLAHRDGAGQSAVTVPLAADADPFVTWWATRRDDNGPAPTTEQIKAGRRGGLTAVPRHRWRPAMITLTVAPRNFLDHLPTGGVTWPMAAAGGVGLALAAGLAVGLVWAIRRTARAVTAAIETERLTVARVLIVVAIVAALGVAVIGGARSFRAVSVKFDSALVPLVADGMIVACTALRLAALTRGWRIPGALVTTYVFIGGTVWLNVDTATGVADAVAHALAPLAYAVLVEMLAHLLRLHMKLAQPARAKLSALTWFTSPVITTRVWLHLARTGTDDPAEARALVQQVVRMASRLATLCPSHRLWPLDAAKAARSACLQTIRDGLLSAGDLAALLPATGRLSPGELLALVDSAAVGLTTPTAPAEATGPDDRAAAPLTSAPVWLVAYLLGALRVGSPASVHDTNRTDLPAAVHQADRVGASAPVHAPHRTDATDVKTTAPAKPAPAEPRARRSDDDDLTELRRVSDTDHDGAPLPQREIMRVLNCGFSKARRLAHLAGWLDPGAARPASGDDQHPKTTGQLELVTEPGETPIDKPSDTDDQTSTDRELESSSSR</sequence>
<feature type="transmembrane region" description="Helical" evidence="2">
    <location>
        <begin position="401"/>
        <end position="421"/>
    </location>
</feature>
<name>A0ABY2BHW2_9ACTN</name>
<comment type="caution">
    <text evidence="3">The sequence shown here is derived from an EMBL/GenBank/DDBJ whole genome shotgun (WGS) entry which is preliminary data.</text>
</comment>
<protein>
    <submittedName>
        <fullName evidence="3">Uncharacterized protein DUF2637</fullName>
    </submittedName>
</protein>
<evidence type="ECO:0000313" key="3">
    <source>
        <dbReference type="EMBL" id="TCO18280.1"/>
    </source>
</evidence>
<proteinExistence type="predicted"/>
<feature type="region of interest" description="Disordered" evidence="1">
    <location>
        <begin position="603"/>
        <end position="659"/>
    </location>
</feature>
<feature type="transmembrane region" description="Helical" evidence="2">
    <location>
        <begin position="269"/>
        <end position="293"/>
    </location>
</feature>
<dbReference type="Proteomes" id="UP000295818">
    <property type="component" value="Unassembled WGS sequence"/>
</dbReference>
<keyword evidence="2" id="KW-0812">Transmembrane</keyword>
<feature type="region of interest" description="Disordered" evidence="1">
    <location>
        <begin position="688"/>
        <end position="738"/>
    </location>
</feature>
<keyword evidence="2" id="KW-0472">Membrane</keyword>
<dbReference type="InterPro" id="IPR021235">
    <property type="entry name" value="DUF2637"/>
</dbReference>
<evidence type="ECO:0000313" key="4">
    <source>
        <dbReference type="Proteomes" id="UP000295818"/>
    </source>
</evidence>
<evidence type="ECO:0000256" key="2">
    <source>
        <dbReference type="SAM" id="Phobius"/>
    </source>
</evidence>